<keyword evidence="2" id="KW-1185">Reference proteome</keyword>
<dbReference type="AlphaFoldDB" id="A0A397QUS3"/>
<dbReference type="InParanoid" id="A0A397QUS3"/>
<accession>A0A397QUS3</accession>
<reference evidence="1 2" key="1">
    <citation type="submission" date="2018-08" db="EMBL/GenBank/DDBJ databases">
        <title>Genomic Encyclopedia of Archaeal and Bacterial Type Strains, Phase II (KMG-II): from individual species to whole genera.</title>
        <authorList>
            <person name="Goeker M."/>
        </authorList>
    </citation>
    <scope>NUCLEOTIDE SEQUENCE [LARGE SCALE GENOMIC DNA]</scope>
    <source>
        <strain evidence="1 2">ATCC 27112</strain>
    </source>
</reference>
<gene>
    <name evidence="1" type="ORF">EI71_01892</name>
</gene>
<dbReference type="EMBL" id="QXEV01000037">
    <property type="protein sequence ID" value="RIA64808.1"/>
    <property type="molecule type" value="Genomic_DNA"/>
</dbReference>
<name>A0A397QUS3_9MOLU</name>
<dbReference type="Proteomes" id="UP000266506">
    <property type="component" value="Unassembled WGS sequence"/>
</dbReference>
<sequence length="425" mass="49573">MFELSNYFYQRNQEHNCNDIFVLFSSVARKYDNLDKIESFLRDDVKIDKNIIKNSCVALNTNVIEKNDINAQLIYYLILKSSKSKYFDFLSKVIDESINRFKQNIYDSKTGLEMFSYDYLTEGKNFDESLFDVFELDLKSNYIKNLDYSMFSIMNDAVDYYLENNKTETMVDKTVWRVRKVLNEIDLPSCVDVSVNEMRHDVSFGDIFLIDDNYYMVGNQSCDIAIRANGTRSDSYATLIPIALEDYSGDKLNKYKESVTSKIMKKELEKDTAAFEKAIEIIKQKFGIVYKKNDQKNLKDLIMYNDCVYSVEFSSKKSMISLPFWCLDCVVCNSKGIVDFNYDSNGLRFPMKKRIESAKEEFEKMKNLSTADDWSFLSNVYCSGKKISRITRIGKINSDLSDSLYSEFLSHKSRISKDKITRLTN</sequence>
<evidence type="ECO:0000313" key="2">
    <source>
        <dbReference type="Proteomes" id="UP000266506"/>
    </source>
</evidence>
<protein>
    <submittedName>
        <fullName evidence="1">Uncharacterized protein</fullName>
    </submittedName>
</protein>
<organism evidence="1 2">
    <name type="scientific">Anaeroplasma bactoclasticum</name>
    <dbReference type="NCBI Taxonomy" id="2088"/>
    <lineage>
        <taxon>Bacteria</taxon>
        <taxon>Bacillati</taxon>
        <taxon>Mycoplasmatota</taxon>
        <taxon>Mollicutes</taxon>
        <taxon>Anaeroplasmatales</taxon>
        <taxon>Anaeroplasmataceae</taxon>
        <taxon>Anaeroplasma</taxon>
    </lineage>
</organism>
<evidence type="ECO:0000313" key="1">
    <source>
        <dbReference type="EMBL" id="RIA64808.1"/>
    </source>
</evidence>
<comment type="caution">
    <text evidence="1">The sequence shown here is derived from an EMBL/GenBank/DDBJ whole genome shotgun (WGS) entry which is preliminary data.</text>
</comment>
<proteinExistence type="predicted"/>